<proteinExistence type="predicted"/>
<dbReference type="Gene3D" id="1.10.1040.10">
    <property type="entry name" value="N-(1-d-carboxylethyl)-l-norvaline Dehydrogenase, domain 2"/>
    <property type="match status" value="1"/>
</dbReference>
<gene>
    <name evidence="1" type="ORF">LCGC14_2721540</name>
</gene>
<dbReference type="SUPFAM" id="SSF48179">
    <property type="entry name" value="6-phosphogluconate dehydrogenase C-terminal domain-like"/>
    <property type="match status" value="1"/>
</dbReference>
<feature type="non-terminal residue" evidence="1">
    <location>
        <position position="1"/>
    </location>
</feature>
<protein>
    <recommendedName>
        <fullName evidence="2">3-hydroxyacyl-CoA dehydrogenase C-terminal domain-containing protein</fullName>
    </recommendedName>
</protein>
<dbReference type="InterPro" id="IPR013328">
    <property type="entry name" value="6PGD_dom2"/>
</dbReference>
<reference evidence="1" key="1">
    <citation type="journal article" date="2015" name="Nature">
        <title>Complex archaea that bridge the gap between prokaryotes and eukaryotes.</title>
        <authorList>
            <person name="Spang A."/>
            <person name="Saw J.H."/>
            <person name="Jorgensen S.L."/>
            <person name="Zaremba-Niedzwiedzka K."/>
            <person name="Martijn J."/>
            <person name="Lind A.E."/>
            <person name="van Eijk R."/>
            <person name="Schleper C."/>
            <person name="Guy L."/>
            <person name="Ettema T.J."/>
        </authorList>
    </citation>
    <scope>NUCLEOTIDE SEQUENCE</scope>
</reference>
<dbReference type="EMBL" id="LAZR01049035">
    <property type="protein sequence ID" value="KKK90586.1"/>
    <property type="molecule type" value="Genomic_DNA"/>
</dbReference>
<evidence type="ECO:0008006" key="2">
    <source>
        <dbReference type="Google" id="ProtNLM"/>
    </source>
</evidence>
<dbReference type="AlphaFoldDB" id="A0A0F9C1P4"/>
<name>A0A0F9C1P4_9ZZZZ</name>
<sequence length="24" mass="2731">LKELVERGDKGVKTGKGFYNYNSK</sequence>
<dbReference type="InterPro" id="IPR008927">
    <property type="entry name" value="6-PGluconate_DH-like_C_sf"/>
</dbReference>
<evidence type="ECO:0000313" key="1">
    <source>
        <dbReference type="EMBL" id="KKK90586.1"/>
    </source>
</evidence>
<organism evidence="1">
    <name type="scientific">marine sediment metagenome</name>
    <dbReference type="NCBI Taxonomy" id="412755"/>
    <lineage>
        <taxon>unclassified sequences</taxon>
        <taxon>metagenomes</taxon>
        <taxon>ecological metagenomes</taxon>
    </lineage>
</organism>
<comment type="caution">
    <text evidence="1">The sequence shown here is derived from an EMBL/GenBank/DDBJ whole genome shotgun (WGS) entry which is preliminary data.</text>
</comment>
<accession>A0A0F9C1P4</accession>